<sequence>MNRTLCDRAQGMLSHSCVSNDFLAEAINTTCYLVNKSSSTSIVFKTPFEVWSSSPVDYSNLTIFGCPSYAHVSDGKLEPTEKKCLFLGYATGVKGYKLWCTDQKTPGLIISRDITCNESASLDSQREKAIAETDRGVSDRIELEIESLLAQPSSSKVEEV</sequence>
<organism evidence="1 2">
    <name type="scientific">Nicotiana tabacum</name>
    <name type="common">Common tobacco</name>
    <dbReference type="NCBI Taxonomy" id="4097"/>
    <lineage>
        <taxon>Eukaryota</taxon>
        <taxon>Viridiplantae</taxon>
        <taxon>Streptophyta</taxon>
        <taxon>Embryophyta</taxon>
        <taxon>Tracheophyta</taxon>
        <taxon>Spermatophyta</taxon>
        <taxon>Magnoliopsida</taxon>
        <taxon>eudicotyledons</taxon>
        <taxon>Gunneridae</taxon>
        <taxon>Pentapetalae</taxon>
        <taxon>asterids</taxon>
        <taxon>lamiids</taxon>
        <taxon>Solanales</taxon>
        <taxon>Solanaceae</taxon>
        <taxon>Nicotianoideae</taxon>
        <taxon>Nicotianeae</taxon>
        <taxon>Nicotiana</taxon>
    </lineage>
</organism>
<protein>
    <submittedName>
        <fullName evidence="2">Mitochondrial protein AtMg00710</fullName>
    </submittedName>
</protein>
<dbReference type="RefSeq" id="XP_075111612.1">
    <property type="nucleotide sequence ID" value="XM_075255511.1"/>
</dbReference>
<keyword evidence="1" id="KW-1185">Reference proteome</keyword>
<accession>A0AC58UQ53</accession>
<evidence type="ECO:0000313" key="2">
    <source>
        <dbReference type="RefSeq" id="XP_075111612.1"/>
    </source>
</evidence>
<proteinExistence type="predicted"/>
<dbReference type="Proteomes" id="UP000790787">
    <property type="component" value="Chromosome 6"/>
</dbReference>
<reference evidence="2" key="2">
    <citation type="submission" date="2025-08" db="UniProtKB">
        <authorList>
            <consortium name="RefSeq"/>
        </authorList>
    </citation>
    <scope>IDENTIFICATION</scope>
    <source>
        <tissue evidence="2">Leaf</tissue>
    </source>
</reference>
<name>A0AC58UQ53_TOBAC</name>
<gene>
    <name evidence="2" type="primary">LOC142181873</name>
</gene>
<reference evidence="1" key="1">
    <citation type="journal article" date="2014" name="Nat. Commun.">
        <title>The tobacco genome sequence and its comparison with those of tomato and potato.</title>
        <authorList>
            <person name="Sierro N."/>
            <person name="Battey J.N."/>
            <person name="Ouadi S."/>
            <person name="Bakaher N."/>
            <person name="Bovet L."/>
            <person name="Willig A."/>
            <person name="Goepfert S."/>
            <person name="Peitsch M.C."/>
            <person name="Ivanov N.V."/>
        </authorList>
    </citation>
    <scope>NUCLEOTIDE SEQUENCE [LARGE SCALE GENOMIC DNA]</scope>
</reference>
<evidence type="ECO:0000313" key="1">
    <source>
        <dbReference type="Proteomes" id="UP000790787"/>
    </source>
</evidence>